<evidence type="ECO:0000256" key="1">
    <source>
        <dbReference type="ARBA" id="ARBA00022801"/>
    </source>
</evidence>
<dbReference type="InterPro" id="IPR029069">
    <property type="entry name" value="HotDog_dom_sf"/>
</dbReference>
<dbReference type="GO" id="GO:0016787">
    <property type="term" value="F:hydrolase activity"/>
    <property type="evidence" value="ECO:0007669"/>
    <property type="project" value="UniProtKB-KW"/>
</dbReference>
<feature type="domain" description="HotDog ACOT-type" evidence="3">
    <location>
        <begin position="85"/>
        <end position="198"/>
    </location>
</feature>
<dbReference type="PANTHER" id="PTHR11049">
    <property type="entry name" value="ACYL COENZYME A THIOESTER HYDROLASE"/>
    <property type="match status" value="1"/>
</dbReference>
<protein>
    <recommendedName>
        <fullName evidence="3">HotDog ACOT-type domain-containing protein</fullName>
    </recommendedName>
</protein>
<dbReference type="AlphaFoldDB" id="A0ABD3F4R6"/>
<proteinExistence type="predicted"/>
<evidence type="ECO:0000256" key="2">
    <source>
        <dbReference type="SAM" id="Coils"/>
    </source>
</evidence>
<keyword evidence="2" id="KW-0175">Coiled coil</keyword>
<accession>A0ABD3F4R6</accession>
<feature type="coiled-coil region" evidence="2">
    <location>
        <begin position="40"/>
        <end position="67"/>
    </location>
</feature>
<dbReference type="Gene3D" id="3.10.129.10">
    <property type="entry name" value="Hotdog Thioesterase"/>
    <property type="match status" value="1"/>
</dbReference>
<reference evidence="4 5" key="1">
    <citation type="submission" date="2024-09" db="EMBL/GenBank/DDBJ databases">
        <title>Genome sequencing and assembly of Phytophthora oleae, isolate VK10A, causative agent of rot of olive drupes.</title>
        <authorList>
            <person name="Conti Taguali S."/>
            <person name="Riolo M."/>
            <person name="La Spada F."/>
            <person name="Cacciola S.O."/>
            <person name="Dionisio G."/>
        </authorList>
    </citation>
    <scope>NUCLEOTIDE SEQUENCE [LARGE SCALE GENOMIC DNA]</scope>
    <source>
        <strain evidence="4 5">VK10A</strain>
    </source>
</reference>
<dbReference type="Proteomes" id="UP001632037">
    <property type="component" value="Unassembled WGS sequence"/>
</dbReference>
<dbReference type="InterPro" id="IPR033120">
    <property type="entry name" value="HOTDOG_ACOT"/>
</dbReference>
<gene>
    <name evidence="4" type="ORF">V7S43_014568</name>
</gene>
<dbReference type="CDD" id="cd03442">
    <property type="entry name" value="BFIT_BACH"/>
    <property type="match status" value="1"/>
</dbReference>
<name>A0ABD3F4R6_9STRA</name>
<evidence type="ECO:0000313" key="4">
    <source>
        <dbReference type="EMBL" id="KAL3660415.1"/>
    </source>
</evidence>
<sequence>MFVHAVDAVMTAVALDENNRPCRGLPELVDPNNGDRMDRLREVAQQRKNLSLRRKKLEESVDQLSEVSLDMLDETARGGEEMTVQDTVVALSASFLPRHLNRNGTVFGGEILSWMDKTALYCARVFTTNSNMVTVSASQIGFKLPITTDDIVTMKARVCGTREHYVEVAVDVFLKKFGAQECRKSHTGYFSVANLDASEHIDCVTQVLTAKEDDQDSLRDLLKAQHRRRLRDEEQQLLQLQPLALSPISGSHL</sequence>
<dbReference type="Pfam" id="PF03061">
    <property type="entry name" value="4HBT"/>
    <property type="match status" value="1"/>
</dbReference>
<dbReference type="PANTHER" id="PTHR11049:SF24">
    <property type="entry name" value="CYTOSOLIC ACYL COENZYME A THIOESTER HYDROLASE"/>
    <property type="match status" value="1"/>
</dbReference>
<dbReference type="InterPro" id="IPR006683">
    <property type="entry name" value="Thioestr_dom"/>
</dbReference>
<organism evidence="4 5">
    <name type="scientific">Phytophthora oleae</name>
    <dbReference type="NCBI Taxonomy" id="2107226"/>
    <lineage>
        <taxon>Eukaryota</taxon>
        <taxon>Sar</taxon>
        <taxon>Stramenopiles</taxon>
        <taxon>Oomycota</taxon>
        <taxon>Peronosporomycetes</taxon>
        <taxon>Peronosporales</taxon>
        <taxon>Peronosporaceae</taxon>
        <taxon>Phytophthora</taxon>
    </lineage>
</organism>
<evidence type="ECO:0000259" key="3">
    <source>
        <dbReference type="PROSITE" id="PS51770"/>
    </source>
</evidence>
<keyword evidence="5" id="KW-1185">Reference proteome</keyword>
<evidence type="ECO:0000313" key="5">
    <source>
        <dbReference type="Proteomes" id="UP001632037"/>
    </source>
</evidence>
<dbReference type="EMBL" id="JBIMZQ010000041">
    <property type="protein sequence ID" value="KAL3660415.1"/>
    <property type="molecule type" value="Genomic_DNA"/>
</dbReference>
<dbReference type="PROSITE" id="PS51770">
    <property type="entry name" value="HOTDOG_ACOT"/>
    <property type="match status" value="1"/>
</dbReference>
<dbReference type="InterPro" id="IPR040170">
    <property type="entry name" value="Cytosol_ACT"/>
</dbReference>
<comment type="caution">
    <text evidence="4">The sequence shown here is derived from an EMBL/GenBank/DDBJ whole genome shotgun (WGS) entry which is preliminary data.</text>
</comment>
<keyword evidence="1" id="KW-0378">Hydrolase</keyword>
<dbReference type="SUPFAM" id="SSF54637">
    <property type="entry name" value="Thioesterase/thiol ester dehydrase-isomerase"/>
    <property type="match status" value="1"/>
</dbReference>